<feature type="domain" description="DUF2147" evidence="1">
    <location>
        <begin position="53"/>
        <end position="167"/>
    </location>
</feature>
<comment type="caution">
    <text evidence="2">The sequence shown here is derived from an EMBL/GenBank/DDBJ whole genome shotgun (WGS) entry which is preliminary data.</text>
</comment>
<organism evidence="2 3">
    <name type="scientific">Pedobacter hiemivivus</name>
    <dbReference type="NCBI Taxonomy" id="2530454"/>
    <lineage>
        <taxon>Bacteria</taxon>
        <taxon>Pseudomonadati</taxon>
        <taxon>Bacteroidota</taxon>
        <taxon>Sphingobacteriia</taxon>
        <taxon>Sphingobacteriales</taxon>
        <taxon>Sphingobacteriaceae</taxon>
        <taxon>Pedobacter</taxon>
    </lineage>
</organism>
<evidence type="ECO:0000259" key="1">
    <source>
        <dbReference type="Pfam" id="PF09917"/>
    </source>
</evidence>
<evidence type="ECO:0000313" key="2">
    <source>
        <dbReference type="EMBL" id="TKC65043.1"/>
    </source>
</evidence>
<dbReference type="PANTHER" id="PTHR36919:SF2">
    <property type="entry name" value="BLL6627 PROTEIN"/>
    <property type="match status" value="1"/>
</dbReference>
<gene>
    <name evidence="2" type="ORF">FBD94_00330</name>
</gene>
<name>A0A4U1GPG6_9SPHI</name>
<accession>A0A4U1GPG6</accession>
<dbReference type="PANTHER" id="PTHR36919">
    <property type="entry name" value="BLR1215 PROTEIN"/>
    <property type="match status" value="1"/>
</dbReference>
<dbReference type="Gene3D" id="2.40.128.520">
    <property type="match status" value="1"/>
</dbReference>
<dbReference type="Proteomes" id="UP000309594">
    <property type="component" value="Unassembled WGS sequence"/>
</dbReference>
<dbReference type="InterPro" id="IPR019223">
    <property type="entry name" value="DUF2147"/>
</dbReference>
<protein>
    <submittedName>
        <fullName evidence="2">DUF2147 domain-containing protein</fullName>
    </submittedName>
</protein>
<evidence type="ECO:0000313" key="3">
    <source>
        <dbReference type="Proteomes" id="UP000309594"/>
    </source>
</evidence>
<reference evidence="2 3" key="1">
    <citation type="submission" date="2019-04" db="EMBL/GenBank/DDBJ databases">
        <title>Pedobacter sp. RP-1-16 sp. nov., isolated from Arctic soil.</title>
        <authorList>
            <person name="Dahal R.H."/>
            <person name="Kim D.-U."/>
        </authorList>
    </citation>
    <scope>NUCLEOTIDE SEQUENCE [LARGE SCALE GENOMIC DNA]</scope>
    <source>
        <strain evidence="2 3">RP-1-16</strain>
    </source>
</reference>
<sequence>MYGSLLLRQVSITLLVMLAVNPIYAQKSTASGYASQAVFKESSVNYLPDRIIGKWITEKKNLIVEIYKSGVEFKAKVLWFSDEDNLTEPIDSRTDFRNPNPTLRSRKLLGMEVLKQLKFIEESNSWEQGVIYDSLSGKEWSSCAFFTDKGHLRVKGYWRFKMLCKSLDFLPYKGCVK</sequence>
<dbReference type="Pfam" id="PF09917">
    <property type="entry name" value="DUF2147"/>
    <property type="match status" value="1"/>
</dbReference>
<proteinExistence type="predicted"/>
<dbReference type="AlphaFoldDB" id="A0A4U1GPG6"/>
<dbReference type="EMBL" id="SWDX01000001">
    <property type="protein sequence ID" value="TKC65043.1"/>
    <property type="molecule type" value="Genomic_DNA"/>
</dbReference>